<accession>B4I719</accession>
<feature type="transmembrane region" description="Helical" evidence="2">
    <location>
        <begin position="67"/>
        <end position="93"/>
    </location>
</feature>
<dbReference type="Gene3D" id="3.30.479.30">
    <property type="entry name" value="Band 7 domain"/>
    <property type="match status" value="1"/>
</dbReference>
<dbReference type="InterPro" id="IPR036013">
    <property type="entry name" value="Band_7/SPFH_dom_sf"/>
</dbReference>
<dbReference type="HOGENOM" id="CLU_024949_3_6_1"/>
<evidence type="ECO:0000256" key="2">
    <source>
        <dbReference type="SAM" id="Phobius"/>
    </source>
</evidence>
<dbReference type="GO" id="GO:0009898">
    <property type="term" value="C:cytoplasmic side of plasma membrane"/>
    <property type="evidence" value="ECO:0007669"/>
    <property type="project" value="UniProtKB-ARBA"/>
</dbReference>
<dbReference type="InterPro" id="IPR001107">
    <property type="entry name" value="Band_7"/>
</dbReference>
<sequence length="255" mass="28544">MEPHQDSPVYANYEDMRNSGPTSSTAYMVNMGSAGLAPEPALRVPGTTQQYRGFKTSENEPKGCMEWVVTLFSVLIFIITSPIAIFICFKVVAEYERAIIFRLGRLSGGARGPGMFFILPCIDEYRKVDLRTVTFNVPQQEMLTKDSVTVTVDAVVYYRISDPLYAVIQVEDYSMSTRLLAATTLRNILRYLQTLSSISAEKNSTIIFPLPMELLTPYLAKYAHLMGPPPELKQSPEKSDNLVLDAHAAWPKTNL</sequence>
<dbReference type="Proteomes" id="UP000001292">
    <property type="component" value="Unassembled WGS sequence"/>
</dbReference>
<feature type="domain" description="Band 7" evidence="3">
    <location>
        <begin position="87"/>
        <end position="240"/>
    </location>
</feature>
<dbReference type="STRING" id="7238.B4I719"/>
<protein>
    <submittedName>
        <fullName evidence="4">GM22947</fullName>
    </submittedName>
</protein>
<evidence type="ECO:0000313" key="4">
    <source>
        <dbReference type="EMBL" id="EDW56117.1"/>
    </source>
</evidence>
<dbReference type="PhylomeDB" id="B4I719"/>
<dbReference type="EMBL" id="CH480823">
    <property type="protein sequence ID" value="EDW56117.1"/>
    <property type="molecule type" value="Genomic_DNA"/>
</dbReference>
<organism evidence="5">
    <name type="scientific">Drosophila sechellia</name>
    <name type="common">Fruit fly</name>
    <dbReference type="NCBI Taxonomy" id="7238"/>
    <lineage>
        <taxon>Eukaryota</taxon>
        <taxon>Metazoa</taxon>
        <taxon>Ecdysozoa</taxon>
        <taxon>Arthropoda</taxon>
        <taxon>Hexapoda</taxon>
        <taxon>Insecta</taxon>
        <taxon>Pterygota</taxon>
        <taxon>Neoptera</taxon>
        <taxon>Endopterygota</taxon>
        <taxon>Diptera</taxon>
        <taxon>Brachycera</taxon>
        <taxon>Muscomorpha</taxon>
        <taxon>Ephydroidea</taxon>
        <taxon>Drosophilidae</taxon>
        <taxon>Drosophila</taxon>
        <taxon>Sophophora</taxon>
    </lineage>
</organism>
<dbReference type="SUPFAM" id="SSF117892">
    <property type="entry name" value="Band 7/SPFH domain"/>
    <property type="match status" value="1"/>
</dbReference>
<evidence type="ECO:0000259" key="3">
    <source>
        <dbReference type="SMART" id="SM00244"/>
    </source>
</evidence>
<name>B4I719_DROSE</name>
<dbReference type="PANTHER" id="PTHR10264">
    <property type="entry name" value="BAND 7 PROTEIN-RELATED"/>
    <property type="match status" value="1"/>
</dbReference>
<reference evidence="4 5" key="1">
    <citation type="journal article" date="2007" name="Nature">
        <title>Evolution of genes and genomes on the Drosophila phylogeny.</title>
        <authorList>
            <consortium name="Drosophila 12 Genomes Consortium"/>
            <person name="Clark A.G."/>
            <person name="Eisen M.B."/>
            <person name="Smith D.R."/>
            <person name="Bergman C.M."/>
            <person name="Oliver B."/>
            <person name="Markow T.A."/>
            <person name="Kaufman T.C."/>
            <person name="Kellis M."/>
            <person name="Gelbart W."/>
            <person name="Iyer V.N."/>
            <person name="Pollard D.A."/>
            <person name="Sackton T.B."/>
            <person name="Larracuente A.M."/>
            <person name="Singh N.D."/>
            <person name="Abad J.P."/>
            <person name="Abt D.N."/>
            <person name="Adryan B."/>
            <person name="Aguade M."/>
            <person name="Akashi H."/>
            <person name="Anderson W.W."/>
            <person name="Aquadro C.F."/>
            <person name="Ardell D.H."/>
            <person name="Arguello R."/>
            <person name="Artieri C.G."/>
            <person name="Barbash D.A."/>
            <person name="Barker D."/>
            <person name="Barsanti P."/>
            <person name="Batterham P."/>
            <person name="Batzoglou S."/>
            <person name="Begun D."/>
            <person name="Bhutkar A."/>
            <person name="Blanco E."/>
            <person name="Bosak S.A."/>
            <person name="Bradley R.K."/>
            <person name="Brand A.D."/>
            <person name="Brent M.R."/>
            <person name="Brooks A.N."/>
            <person name="Brown R.H."/>
            <person name="Butlin R.K."/>
            <person name="Caggese C."/>
            <person name="Calvi B.R."/>
            <person name="Bernardo de Carvalho A."/>
            <person name="Caspi A."/>
            <person name="Castrezana S."/>
            <person name="Celniker S.E."/>
            <person name="Chang J.L."/>
            <person name="Chapple C."/>
            <person name="Chatterji S."/>
            <person name="Chinwalla A."/>
            <person name="Civetta A."/>
            <person name="Clifton S.W."/>
            <person name="Comeron J.M."/>
            <person name="Costello J.C."/>
            <person name="Coyne J.A."/>
            <person name="Daub J."/>
            <person name="David R.G."/>
            <person name="Delcher A.L."/>
            <person name="Delehaunty K."/>
            <person name="Do C.B."/>
            <person name="Ebling H."/>
            <person name="Edwards K."/>
            <person name="Eickbush T."/>
            <person name="Evans J.D."/>
            <person name="Filipski A."/>
            <person name="Findeiss S."/>
            <person name="Freyhult E."/>
            <person name="Fulton L."/>
            <person name="Fulton R."/>
            <person name="Garcia A.C."/>
            <person name="Gardiner A."/>
            <person name="Garfield D.A."/>
            <person name="Garvin B.E."/>
            <person name="Gibson G."/>
            <person name="Gilbert D."/>
            <person name="Gnerre S."/>
            <person name="Godfrey J."/>
            <person name="Good R."/>
            <person name="Gotea V."/>
            <person name="Gravely B."/>
            <person name="Greenberg A.J."/>
            <person name="Griffiths-Jones S."/>
            <person name="Gross S."/>
            <person name="Guigo R."/>
            <person name="Gustafson E.A."/>
            <person name="Haerty W."/>
            <person name="Hahn M.W."/>
            <person name="Halligan D.L."/>
            <person name="Halpern A.L."/>
            <person name="Halter G.M."/>
            <person name="Han M.V."/>
            <person name="Heger A."/>
            <person name="Hillier L."/>
            <person name="Hinrichs A.S."/>
            <person name="Holmes I."/>
            <person name="Hoskins R.A."/>
            <person name="Hubisz M.J."/>
            <person name="Hultmark D."/>
            <person name="Huntley M.A."/>
            <person name="Jaffe D.B."/>
            <person name="Jagadeeshan S."/>
            <person name="Jeck W.R."/>
            <person name="Johnson J."/>
            <person name="Jones C.D."/>
            <person name="Jordan W.C."/>
            <person name="Karpen G.H."/>
            <person name="Kataoka E."/>
            <person name="Keightley P.D."/>
            <person name="Kheradpour P."/>
            <person name="Kirkness E.F."/>
            <person name="Koerich L.B."/>
            <person name="Kristiansen K."/>
            <person name="Kudrna D."/>
            <person name="Kulathinal R.J."/>
            <person name="Kumar S."/>
            <person name="Kwok R."/>
            <person name="Lander E."/>
            <person name="Langley C.H."/>
            <person name="Lapoint R."/>
            <person name="Lazzaro B.P."/>
            <person name="Lee S.J."/>
            <person name="Levesque L."/>
            <person name="Li R."/>
            <person name="Lin C.F."/>
            <person name="Lin M.F."/>
            <person name="Lindblad-Toh K."/>
            <person name="Llopart A."/>
            <person name="Long M."/>
            <person name="Low L."/>
            <person name="Lozovsky E."/>
            <person name="Lu J."/>
            <person name="Luo M."/>
            <person name="Machado C.A."/>
            <person name="Makalowski W."/>
            <person name="Marzo M."/>
            <person name="Matsuda M."/>
            <person name="Matzkin L."/>
            <person name="McAllister B."/>
            <person name="McBride C.S."/>
            <person name="McKernan B."/>
            <person name="McKernan K."/>
            <person name="Mendez-Lago M."/>
            <person name="Minx P."/>
            <person name="Mollenhauer M.U."/>
            <person name="Montooth K."/>
            <person name="Mount S.M."/>
            <person name="Mu X."/>
            <person name="Myers E."/>
            <person name="Negre B."/>
            <person name="Newfeld S."/>
            <person name="Nielsen R."/>
            <person name="Noor M.A."/>
            <person name="O'Grady P."/>
            <person name="Pachter L."/>
            <person name="Papaceit M."/>
            <person name="Parisi M.J."/>
            <person name="Parisi M."/>
            <person name="Parts L."/>
            <person name="Pedersen J.S."/>
            <person name="Pesole G."/>
            <person name="Phillippy A.M."/>
            <person name="Ponting C.P."/>
            <person name="Pop M."/>
            <person name="Porcelli D."/>
            <person name="Powell J.R."/>
            <person name="Prohaska S."/>
            <person name="Pruitt K."/>
            <person name="Puig M."/>
            <person name="Quesneville H."/>
            <person name="Ram K.R."/>
            <person name="Rand D."/>
            <person name="Rasmussen M.D."/>
            <person name="Reed L.K."/>
            <person name="Reenan R."/>
            <person name="Reily A."/>
            <person name="Remington K.A."/>
            <person name="Rieger T.T."/>
            <person name="Ritchie M.G."/>
            <person name="Robin C."/>
            <person name="Rogers Y.H."/>
            <person name="Rohde C."/>
            <person name="Rozas J."/>
            <person name="Rubenfield M.J."/>
            <person name="Ruiz A."/>
            <person name="Russo S."/>
            <person name="Salzberg S.L."/>
            <person name="Sanchez-Gracia A."/>
            <person name="Saranga D.J."/>
            <person name="Sato H."/>
            <person name="Schaeffer S.W."/>
            <person name="Schatz M.C."/>
            <person name="Schlenke T."/>
            <person name="Schwartz R."/>
            <person name="Segarra C."/>
            <person name="Singh R.S."/>
            <person name="Sirot L."/>
            <person name="Sirota M."/>
            <person name="Sisneros N.B."/>
            <person name="Smith C.D."/>
            <person name="Smith T.F."/>
            <person name="Spieth J."/>
            <person name="Stage D.E."/>
            <person name="Stark A."/>
            <person name="Stephan W."/>
            <person name="Strausberg R.L."/>
            <person name="Strempel S."/>
            <person name="Sturgill D."/>
            <person name="Sutton G."/>
            <person name="Sutton G.G."/>
            <person name="Tao W."/>
            <person name="Teichmann S."/>
            <person name="Tobari Y.N."/>
            <person name="Tomimura Y."/>
            <person name="Tsolas J.M."/>
            <person name="Valente V.L."/>
            <person name="Venter E."/>
            <person name="Venter J.C."/>
            <person name="Vicario S."/>
            <person name="Vieira F.G."/>
            <person name="Vilella A.J."/>
            <person name="Villasante A."/>
            <person name="Walenz B."/>
            <person name="Wang J."/>
            <person name="Wasserman M."/>
            <person name="Watts T."/>
            <person name="Wilson D."/>
            <person name="Wilson R.K."/>
            <person name="Wing R.A."/>
            <person name="Wolfner M.F."/>
            <person name="Wong A."/>
            <person name="Wong G.K."/>
            <person name="Wu C.I."/>
            <person name="Wu G."/>
            <person name="Yamamoto D."/>
            <person name="Yang H.P."/>
            <person name="Yang S.P."/>
            <person name="Yorke J.A."/>
            <person name="Yoshida K."/>
            <person name="Zdobnov E."/>
            <person name="Zhang P."/>
            <person name="Zhang Y."/>
            <person name="Zimin A.V."/>
            <person name="Baldwin J."/>
            <person name="Abdouelleil A."/>
            <person name="Abdulkadir J."/>
            <person name="Abebe A."/>
            <person name="Abera B."/>
            <person name="Abreu J."/>
            <person name="Acer S.C."/>
            <person name="Aftuck L."/>
            <person name="Alexander A."/>
            <person name="An P."/>
            <person name="Anderson E."/>
            <person name="Anderson S."/>
            <person name="Arachi H."/>
            <person name="Azer M."/>
            <person name="Bachantsang P."/>
            <person name="Barry A."/>
            <person name="Bayul T."/>
            <person name="Berlin A."/>
            <person name="Bessette D."/>
            <person name="Bloom T."/>
            <person name="Blye J."/>
            <person name="Boguslavskiy L."/>
            <person name="Bonnet C."/>
            <person name="Boukhgalter B."/>
            <person name="Bourzgui I."/>
            <person name="Brown A."/>
            <person name="Cahill P."/>
            <person name="Channer S."/>
            <person name="Cheshatsang Y."/>
            <person name="Chuda L."/>
            <person name="Citroen M."/>
            <person name="Collymore A."/>
            <person name="Cooke P."/>
            <person name="Costello M."/>
            <person name="D'Aco K."/>
            <person name="Daza R."/>
            <person name="De Haan G."/>
            <person name="DeGray S."/>
            <person name="DeMaso C."/>
            <person name="Dhargay N."/>
            <person name="Dooley K."/>
            <person name="Dooley E."/>
            <person name="Doricent M."/>
            <person name="Dorje P."/>
            <person name="Dorjee K."/>
            <person name="Dupes A."/>
            <person name="Elong R."/>
            <person name="Falk J."/>
            <person name="Farina A."/>
            <person name="Faro S."/>
            <person name="Ferguson D."/>
            <person name="Fisher S."/>
            <person name="Foley C.D."/>
            <person name="Franke A."/>
            <person name="Friedrich D."/>
            <person name="Gadbois L."/>
            <person name="Gearin G."/>
            <person name="Gearin C.R."/>
            <person name="Giannoukos G."/>
            <person name="Goode T."/>
            <person name="Graham J."/>
            <person name="Grandbois E."/>
            <person name="Grewal S."/>
            <person name="Gyaltsen K."/>
            <person name="Hafez N."/>
            <person name="Hagos B."/>
            <person name="Hall J."/>
            <person name="Henson C."/>
            <person name="Hollinger A."/>
            <person name="Honan T."/>
            <person name="Huard M.D."/>
            <person name="Hughes L."/>
            <person name="Hurhula B."/>
            <person name="Husby M.E."/>
            <person name="Kamat A."/>
            <person name="Kanga B."/>
            <person name="Kashin S."/>
            <person name="Khazanovich D."/>
            <person name="Kisner P."/>
            <person name="Lance K."/>
            <person name="Lara M."/>
            <person name="Lee W."/>
            <person name="Lennon N."/>
            <person name="Letendre F."/>
            <person name="LeVine R."/>
            <person name="Lipovsky A."/>
            <person name="Liu X."/>
            <person name="Liu J."/>
            <person name="Liu S."/>
            <person name="Lokyitsang T."/>
            <person name="Lokyitsang Y."/>
            <person name="Lubonja R."/>
            <person name="Lui A."/>
            <person name="MacDonald P."/>
            <person name="Magnisalis V."/>
            <person name="Maru K."/>
            <person name="Matthews C."/>
            <person name="McCusker W."/>
            <person name="McDonough S."/>
            <person name="Mehta T."/>
            <person name="Meldrim J."/>
            <person name="Meneus L."/>
            <person name="Mihai O."/>
            <person name="Mihalev A."/>
            <person name="Mihova T."/>
            <person name="Mittelman R."/>
            <person name="Mlenga V."/>
            <person name="Montmayeur A."/>
            <person name="Mulrain L."/>
            <person name="Navidi A."/>
            <person name="Naylor J."/>
            <person name="Negash T."/>
            <person name="Nguyen T."/>
            <person name="Nguyen N."/>
            <person name="Nicol R."/>
            <person name="Norbu C."/>
            <person name="Norbu N."/>
            <person name="Novod N."/>
            <person name="O'Neill B."/>
            <person name="Osman S."/>
            <person name="Markiewicz E."/>
            <person name="Oyono O.L."/>
            <person name="Patti C."/>
            <person name="Phunkhang P."/>
            <person name="Pierre F."/>
            <person name="Priest M."/>
            <person name="Raghuraman S."/>
            <person name="Rege F."/>
            <person name="Reyes R."/>
            <person name="Rise C."/>
            <person name="Rogov P."/>
            <person name="Ross K."/>
            <person name="Ryan E."/>
            <person name="Settipalli S."/>
            <person name="Shea T."/>
            <person name="Sherpa N."/>
            <person name="Shi L."/>
            <person name="Shih D."/>
            <person name="Sparrow T."/>
            <person name="Spaulding J."/>
            <person name="Stalker J."/>
            <person name="Stange-Thomann N."/>
            <person name="Stavropoulos S."/>
            <person name="Stone C."/>
            <person name="Strader C."/>
            <person name="Tesfaye S."/>
            <person name="Thomson T."/>
            <person name="Thoulutsang Y."/>
            <person name="Thoulutsang D."/>
            <person name="Topham K."/>
            <person name="Topping I."/>
            <person name="Tsamla T."/>
            <person name="Vassiliev H."/>
            <person name="Vo A."/>
            <person name="Wangchuk T."/>
            <person name="Wangdi T."/>
            <person name="Weiand M."/>
            <person name="Wilkinson J."/>
            <person name="Wilson A."/>
            <person name="Yadav S."/>
            <person name="Young G."/>
            <person name="Yu Q."/>
            <person name="Zembek L."/>
            <person name="Zhong D."/>
            <person name="Zimmer A."/>
            <person name="Zwirko Z."/>
            <person name="Jaffe D.B."/>
            <person name="Alvarez P."/>
            <person name="Brockman W."/>
            <person name="Butler J."/>
            <person name="Chin C."/>
            <person name="Gnerre S."/>
            <person name="Grabherr M."/>
            <person name="Kleber M."/>
            <person name="Mauceli E."/>
            <person name="MacCallum I."/>
        </authorList>
    </citation>
    <scope>NUCLEOTIDE SEQUENCE [LARGE SCALE GENOMIC DNA]</scope>
    <source>
        <strain evidence="5">Rob3c / Tucson 14021-0248.25</strain>
    </source>
</reference>
<dbReference type="PANTHER" id="PTHR10264:SF19">
    <property type="entry name" value="AT06885P-RELATED"/>
    <property type="match status" value="1"/>
</dbReference>
<keyword evidence="2" id="KW-0812">Transmembrane</keyword>
<dbReference type="AlphaFoldDB" id="B4I719"/>
<comment type="similarity">
    <text evidence="1">Belongs to the band 7/mec-2 family.</text>
</comment>
<gene>
    <name evidence="4" type="primary">Dsec\GM22947</name>
    <name evidence="4" type="ORF">Dsec_GM22947</name>
</gene>
<dbReference type="PRINTS" id="PR00721">
    <property type="entry name" value="STOMATIN"/>
</dbReference>
<keyword evidence="2" id="KW-1133">Transmembrane helix</keyword>
<evidence type="ECO:0000256" key="1">
    <source>
        <dbReference type="ARBA" id="ARBA00008164"/>
    </source>
</evidence>
<keyword evidence="2" id="KW-0472">Membrane</keyword>
<evidence type="ECO:0000313" key="5">
    <source>
        <dbReference type="Proteomes" id="UP000001292"/>
    </source>
</evidence>
<dbReference type="SMART" id="SM00244">
    <property type="entry name" value="PHB"/>
    <property type="match status" value="1"/>
</dbReference>
<dbReference type="InterPro" id="IPR043202">
    <property type="entry name" value="Band-7_stomatin-like"/>
</dbReference>
<dbReference type="Pfam" id="PF01145">
    <property type="entry name" value="Band_7"/>
    <property type="match status" value="1"/>
</dbReference>
<proteinExistence type="inferred from homology"/>
<dbReference type="FunFam" id="3.30.479.30:FF:000004">
    <property type="entry name" value="Putative membrane protease family, stomatin"/>
    <property type="match status" value="1"/>
</dbReference>
<dbReference type="InterPro" id="IPR001972">
    <property type="entry name" value="Stomatin_HflK_fam"/>
</dbReference>
<keyword evidence="5" id="KW-1185">Reference proteome</keyword>